<dbReference type="PROSITE" id="PS50893">
    <property type="entry name" value="ABC_TRANSPORTER_2"/>
    <property type="match status" value="1"/>
</dbReference>
<dbReference type="GO" id="GO:0015847">
    <property type="term" value="P:putrescine transport"/>
    <property type="evidence" value="ECO:0007669"/>
    <property type="project" value="UniProtKB-ARBA"/>
</dbReference>
<dbReference type="InterPro" id="IPR003439">
    <property type="entry name" value="ABC_transporter-like_ATP-bd"/>
</dbReference>
<dbReference type="RefSeq" id="WP_068769750.1">
    <property type="nucleotide sequence ID" value="NZ_CP109796.1"/>
</dbReference>
<dbReference type="InterPro" id="IPR017871">
    <property type="entry name" value="ABC_transporter-like_CS"/>
</dbReference>
<dbReference type="Gene3D" id="2.40.50.100">
    <property type="match status" value="1"/>
</dbReference>
<dbReference type="OrthoDB" id="9790614at2"/>
<dbReference type="STRING" id="1184151.AW736_02985"/>
<keyword evidence="2" id="KW-0547">Nucleotide-binding</keyword>
<keyword evidence="3 5" id="KW-0067">ATP-binding</keyword>
<dbReference type="InterPro" id="IPR008995">
    <property type="entry name" value="Mo/tungstate-bd_C_term_dom"/>
</dbReference>
<dbReference type="GO" id="GO:0016887">
    <property type="term" value="F:ATP hydrolysis activity"/>
    <property type="evidence" value="ECO:0007669"/>
    <property type="project" value="InterPro"/>
</dbReference>
<dbReference type="FunFam" id="3.40.50.300:FF:000133">
    <property type="entry name" value="Spermidine/putrescine import ATP-binding protein PotA"/>
    <property type="match status" value="1"/>
</dbReference>
<dbReference type="Pfam" id="PF00005">
    <property type="entry name" value="ABC_tran"/>
    <property type="match status" value="1"/>
</dbReference>
<evidence type="ECO:0000313" key="5">
    <source>
        <dbReference type="EMBL" id="OAM91483.1"/>
    </source>
</evidence>
<dbReference type="SUPFAM" id="SSF52540">
    <property type="entry name" value="P-loop containing nucleoside triphosphate hydrolases"/>
    <property type="match status" value="1"/>
</dbReference>
<proteinExistence type="predicted"/>
<evidence type="ECO:0000259" key="4">
    <source>
        <dbReference type="PROSITE" id="PS50893"/>
    </source>
</evidence>
<dbReference type="PANTHER" id="PTHR42781">
    <property type="entry name" value="SPERMIDINE/PUTRESCINE IMPORT ATP-BINDING PROTEIN POTA"/>
    <property type="match status" value="1"/>
</dbReference>
<reference evidence="5 6" key="1">
    <citation type="submission" date="2016-01" db="EMBL/GenBank/DDBJ databases">
        <title>High potential of lignocellulose degradation of a new Verrucomicrobia species.</title>
        <authorList>
            <person name="Wang Y."/>
            <person name="Shi Y."/>
            <person name="Qiu Z."/>
            <person name="Liu S."/>
            <person name="Yang H."/>
        </authorList>
    </citation>
    <scope>NUCLEOTIDE SEQUENCE [LARGE SCALE GENOMIC DNA]</scope>
    <source>
        <strain evidence="5 6">TSB47</strain>
    </source>
</reference>
<dbReference type="GO" id="GO:0032991">
    <property type="term" value="C:protein-containing complex"/>
    <property type="evidence" value="ECO:0007669"/>
    <property type="project" value="UniProtKB-ARBA"/>
</dbReference>
<evidence type="ECO:0000256" key="1">
    <source>
        <dbReference type="ARBA" id="ARBA00022448"/>
    </source>
</evidence>
<comment type="caution">
    <text evidence="5">The sequence shown here is derived from an EMBL/GenBank/DDBJ whole genome shotgun (WGS) entry which is preliminary data.</text>
</comment>
<keyword evidence="1" id="KW-0813">Transport</keyword>
<keyword evidence="6" id="KW-1185">Reference proteome</keyword>
<dbReference type="GO" id="GO:0005886">
    <property type="term" value="C:plasma membrane"/>
    <property type="evidence" value="ECO:0007669"/>
    <property type="project" value="UniProtKB-ARBA"/>
</dbReference>
<evidence type="ECO:0000313" key="6">
    <source>
        <dbReference type="Proteomes" id="UP000078486"/>
    </source>
</evidence>
<dbReference type="PROSITE" id="PS00211">
    <property type="entry name" value="ABC_TRANSPORTER_1"/>
    <property type="match status" value="1"/>
</dbReference>
<evidence type="ECO:0000256" key="2">
    <source>
        <dbReference type="ARBA" id="ARBA00022741"/>
    </source>
</evidence>
<gene>
    <name evidence="5" type="ORF">AW736_02985</name>
</gene>
<dbReference type="Proteomes" id="UP000078486">
    <property type="component" value="Unassembled WGS sequence"/>
</dbReference>
<dbReference type="SMART" id="SM00382">
    <property type="entry name" value="AAA"/>
    <property type="match status" value="1"/>
</dbReference>
<feature type="domain" description="ABC transporter" evidence="4">
    <location>
        <begin position="4"/>
        <end position="234"/>
    </location>
</feature>
<dbReference type="EMBL" id="LRRQ01000027">
    <property type="protein sequence ID" value="OAM91483.1"/>
    <property type="molecule type" value="Genomic_DNA"/>
</dbReference>
<evidence type="ECO:0000256" key="3">
    <source>
        <dbReference type="ARBA" id="ARBA00022840"/>
    </source>
</evidence>
<dbReference type="SUPFAM" id="SSF50331">
    <property type="entry name" value="MOP-like"/>
    <property type="match status" value="1"/>
</dbReference>
<dbReference type="GO" id="GO:0005524">
    <property type="term" value="F:ATP binding"/>
    <property type="evidence" value="ECO:0007669"/>
    <property type="project" value="UniProtKB-KW"/>
</dbReference>
<dbReference type="AlphaFoldDB" id="A0A178INK3"/>
<name>A0A178INK3_9BACT</name>
<dbReference type="InterPro" id="IPR050093">
    <property type="entry name" value="ABC_SmlMolc_Importer"/>
</dbReference>
<dbReference type="PANTHER" id="PTHR42781:SF4">
    <property type="entry name" value="SPERMIDINE_PUTRESCINE IMPORT ATP-BINDING PROTEIN POTA"/>
    <property type="match status" value="1"/>
</dbReference>
<protein>
    <submittedName>
        <fullName evidence="5">Spermidine/putrescine ABC transporter ATP-binding protein</fullName>
    </submittedName>
</protein>
<dbReference type="InterPro" id="IPR027417">
    <property type="entry name" value="P-loop_NTPase"/>
</dbReference>
<accession>A0A178INK3</accession>
<sequence>MVSIRTSNLTKRFGTVVALYQLDLEIKPGELFFLLGPSGCGKTTLLRSLAGFVMPDAGNIFFGDDDVTRLEPHKRNTGMMFQSYALWPHMTVAENVAFGLGERRVPKAEIKRRVAEALESVRMAEYAGRSPNQLSGGQQQRVALARALVIRPRCLLLDEPLSNLDAKLRLEMRSEIRRVCKEFNLTTVYVTHDQKEALSISDRMAVLEAGKILQIGTPREIYKRPAWKTVANFIGETNFIAGTVAGVENGRVFVTTPVGRFEGVPGNPEKMPAPGWLVTLSIRPECWRLEHGPREVNSVPGRIGGSVYLGEVAQHDFVPSRSGGEAEKDGAGTLKILETNPRFTAQPADGPELHAAVDAGDVVVLEA</sequence>
<organism evidence="5 6">
    <name type="scientific">Termitidicoccus mucosus</name>
    <dbReference type="NCBI Taxonomy" id="1184151"/>
    <lineage>
        <taxon>Bacteria</taxon>
        <taxon>Pseudomonadati</taxon>
        <taxon>Verrucomicrobiota</taxon>
        <taxon>Opitutia</taxon>
        <taxon>Opitutales</taxon>
        <taxon>Opitutaceae</taxon>
        <taxon>Termitidicoccus</taxon>
    </lineage>
</organism>
<dbReference type="InterPro" id="IPR003593">
    <property type="entry name" value="AAA+_ATPase"/>
</dbReference>
<dbReference type="Gene3D" id="3.40.50.300">
    <property type="entry name" value="P-loop containing nucleotide triphosphate hydrolases"/>
    <property type="match status" value="1"/>
</dbReference>